<gene>
    <name evidence="2" type="ORF">LY89DRAFT_7501</name>
</gene>
<keyword evidence="3" id="KW-1185">Reference proteome</keyword>
<sequence>MATGLAVWLGSAKALYGSVSIASTGELLPCMYGCLASTFSPLPYSVLITIIKPQNFDWNDFLKEKLAFGDSSSEVVEQEYTTVSVSEDDEPTSRTDPRWLPYMRRWTLIAAIWSAATFLGHWVLWPLPMYAARFTFSKNVSLPMISITQKRFLRIGLLAVLLRLACDSYYLAVGNALRCGVLPDH</sequence>
<feature type="transmembrane region" description="Helical" evidence="1">
    <location>
        <begin position="152"/>
        <end position="172"/>
    </location>
</feature>
<protein>
    <submittedName>
        <fullName evidence="2">Uncharacterized protein</fullName>
    </submittedName>
</protein>
<accession>A0A194XUP7</accession>
<keyword evidence="1" id="KW-0812">Transmembrane</keyword>
<evidence type="ECO:0000313" key="3">
    <source>
        <dbReference type="Proteomes" id="UP000070700"/>
    </source>
</evidence>
<reference evidence="2 3" key="1">
    <citation type="submission" date="2015-10" db="EMBL/GenBank/DDBJ databases">
        <title>Full genome of DAOMC 229536 Phialocephala scopiformis, a fungal endophyte of spruce producing the potent anti-insectan compound rugulosin.</title>
        <authorList>
            <consortium name="DOE Joint Genome Institute"/>
            <person name="Walker A.K."/>
            <person name="Frasz S.L."/>
            <person name="Seifert K.A."/>
            <person name="Miller J.D."/>
            <person name="Mondo S.J."/>
            <person name="Labutti K."/>
            <person name="Lipzen A."/>
            <person name="Dockter R."/>
            <person name="Kennedy M."/>
            <person name="Grigoriev I.V."/>
            <person name="Spatafora J.W."/>
        </authorList>
    </citation>
    <scope>NUCLEOTIDE SEQUENCE [LARGE SCALE GENOMIC DNA]</scope>
    <source>
        <strain evidence="2 3">CBS 120377</strain>
    </source>
</reference>
<dbReference type="EMBL" id="KQ947404">
    <property type="protein sequence ID" value="KUJ23933.1"/>
    <property type="molecule type" value="Genomic_DNA"/>
</dbReference>
<dbReference type="GO" id="GO:0015204">
    <property type="term" value="F:urea transmembrane transporter activity"/>
    <property type="evidence" value="ECO:0007669"/>
    <property type="project" value="InterPro"/>
</dbReference>
<dbReference type="Proteomes" id="UP000070700">
    <property type="component" value="Unassembled WGS sequence"/>
</dbReference>
<dbReference type="OrthoDB" id="6132759at2759"/>
<organism evidence="2 3">
    <name type="scientific">Mollisia scopiformis</name>
    <name type="common">Conifer needle endophyte fungus</name>
    <name type="synonym">Phialocephala scopiformis</name>
    <dbReference type="NCBI Taxonomy" id="149040"/>
    <lineage>
        <taxon>Eukaryota</taxon>
        <taxon>Fungi</taxon>
        <taxon>Dikarya</taxon>
        <taxon>Ascomycota</taxon>
        <taxon>Pezizomycotina</taxon>
        <taxon>Leotiomycetes</taxon>
        <taxon>Helotiales</taxon>
        <taxon>Mollisiaceae</taxon>
        <taxon>Mollisia</taxon>
    </lineage>
</organism>
<name>A0A194XUP7_MOLSC</name>
<evidence type="ECO:0000256" key="1">
    <source>
        <dbReference type="SAM" id="Phobius"/>
    </source>
</evidence>
<keyword evidence="1" id="KW-1133">Transmembrane helix</keyword>
<dbReference type="InterPro" id="IPR031155">
    <property type="entry name" value="DUR"/>
</dbReference>
<dbReference type="PANTHER" id="PTHR46154:SF1">
    <property type="entry name" value="ACTIVE TRANSPORTER, PUTATIVE (AFU_ORTHOLOGUE AFUA_1G17570)-RELATED"/>
    <property type="match status" value="1"/>
</dbReference>
<dbReference type="PANTHER" id="PTHR46154">
    <property type="match status" value="1"/>
</dbReference>
<dbReference type="GeneID" id="28830916"/>
<dbReference type="KEGG" id="psco:LY89DRAFT_7501"/>
<dbReference type="STRING" id="149040.A0A194XUP7"/>
<proteinExistence type="predicted"/>
<keyword evidence="1" id="KW-0472">Membrane</keyword>
<dbReference type="RefSeq" id="XP_018078288.1">
    <property type="nucleotide sequence ID" value="XM_018221190.1"/>
</dbReference>
<evidence type="ECO:0000313" key="2">
    <source>
        <dbReference type="EMBL" id="KUJ23933.1"/>
    </source>
</evidence>
<dbReference type="GO" id="GO:0005886">
    <property type="term" value="C:plasma membrane"/>
    <property type="evidence" value="ECO:0007669"/>
    <property type="project" value="TreeGrafter"/>
</dbReference>
<dbReference type="InParanoid" id="A0A194XUP7"/>
<feature type="transmembrane region" description="Helical" evidence="1">
    <location>
        <begin position="106"/>
        <end position="131"/>
    </location>
</feature>
<dbReference type="AlphaFoldDB" id="A0A194XUP7"/>